<gene>
    <name evidence="1" type="ORF">S01H4_23358</name>
</gene>
<feature type="non-terminal residue" evidence="1">
    <location>
        <position position="42"/>
    </location>
</feature>
<accession>X1AZ04</accession>
<dbReference type="AlphaFoldDB" id="X1AZ04"/>
<reference evidence="1" key="1">
    <citation type="journal article" date="2014" name="Front. Microbiol.">
        <title>High frequency of phylogenetically diverse reductive dehalogenase-homologous genes in deep subseafloor sedimentary metagenomes.</title>
        <authorList>
            <person name="Kawai M."/>
            <person name="Futagami T."/>
            <person name="Toyoda A."/>
            <person name="Takaki Y."/>
            <person name="Nishi S."/>
            <person name="Hori S."/>
            <person name="Arai W."/>
            <person name="Tsubouchi T."/>
            <person name="Morono Y."/>
            <person name="Uchiyama I."/>
            <person name="Ito T."/>
            <person name="Fujiyama A."/>
            <person name="Inagaki F."/>
            <person name="Takami H."/>
        </authorList>
    </citation>
    <scope>NUCLEOTIDE SEQUENCE</scope>
    <source>
        <strain evidence="1">Expedition CK06-06</strain>
    </source>
</reference>
<proteinExistence type="predicted"/>
<evidence type="ECO:0000313" key="1">
    <source>
        <dbReference type="EMBL" id="GAG77363.1"/>
    </source>
</evidence>
<comment type="caution">
    <text evidence="1">The sequence shown here is derived from an EMBL/GenBank/DDBJ whole genome shotgun (WGS) entry which is preliminary data.</text>
</comment>
<protein>
    <submittedName>
        <fullName evidence="1">Uncharacterized protein</fullName>
    </submittedName>
</protein>
<dbReference type="EMBL" id="BART01010823">
    <property type="protein sequence ID" value="GAG77363.1"/>
    <property type="molecule type" value="Genomic_DNA"/>
</dbReference>
<name>X1AZ04_9ZZZZ</name>
<sequence length="42" mass="5043">MFLPFFYQLREQGVPISLRHVLEFYQAMEKGLAPDLDRLFIL</sequence>
<organism evidence="1">
    <name type="scientific">marine sediment metagenome</name>
    <dbReference type="NCBI Taxonomy" id="412755"/>
    <lineage>
        <taxon>unclassified sequences</taxon>
        <taxon>metagenomes</taxon>
        <taxon>ecological metagenomes</taxon>
    </lineage>
</organism>